<dbReference type="InterPro" id="IPR011020">
    <property type="entry name" value="HTTM-like"/>
</dbReference>
<comment type="subcellular location">
    <subcellularLocation>
        <location evidence="1">Endomembrane system</location>
        <topology evidence="1">Multi-pass membrane protein</topology>
    </subcellularLocation>
</comment>
<evidence type="ECO:0000256" key="4">
    <source>
        <dbReference type="ARBA" id="ARBA00023136"/>
    </source>
</evidence>
<protein>
    <submittedName>
        <fullName evidence="6">Alpha/beta fold hydrolase</fullName>
    </submittedName>
</protein>
<dbReference type="PANTHER" id="PTHR43139">
    <property type="entry name" value="SI:DKEY-122A22.2"/>
    <property type="match status" value="1"/>
</dbReference>
<dbReference type="SUPFAM" id="SSF53474">
    <property type="entry name" value="alpha/beta-Hydrolases"/>
    <property type="match status" value="1"/>
</dbReference>
<comment type="caution">
    <text evidence="6">The sequence shown here is derived from an EMBL/GenBank/DDBJ whole genome shotgun (WGS) entry which is preliminary data.</text>
</comment>
<sequence length="629" mass="66837">MGFGDDLDAVLRKAEVLTSVGQLIGALEQLSAPVELAPGGFLAWDVGRYALPRSWAPAVPALDRLFGHPQVLGLVVARGAAALGLLAPRIGRPARAALSSAMCLTSYGLQARTRYGFDGSDPLAFVTYACAALEKASGGDRRAREAVVAFLAAQACLSYATSGAAKLASPVWRDGSAIPRIFRTEALGDAFLHRAVRDRPWLAKTLSWSTIAGELAFPLVLVAPRPVARAILAAGLAFHLGNARFMGLNRFVWSYCATYPAIAHVSRSLGPPGSRRRWEIAPAVGLAVRAGRPVGVAEASSRGMPPCGAVAALALLTCAGAGAAAIRLARTQRIARAHSAPGRMVRFGHRDVHVLADTGSDGPTVVFESGMACPVTAWSWVLRGLGPDVNYVAYDRPGLGWSAPARWARDAEWNTEALVALLARVGAKPPFLLVGHSVGGVLIRCFARRHLELVCGLVFVDSSHPEQLHRSAGQRETLPWVRQRLTTQWIQAVIGASTAGQADASVTGPFSYLPGETAGMTEARMSVPATWWSAGRELRQWSRSWSHDASRLKTLSSTPVAVLTAGRTALSDPAHLGLQRELVELSTLGRHDIVAGAGHNTLVTRKEYAERVVASIKWALAQNTADIHA</sequence>
<reference evidence="6 7" key="1">
    <citation type="submission" date="2021-08" db="EMBL/GenBank/DDBJ databases">
        <title>Streptomyces sp. PTM05 isolated from lichen.</title>
        <authorList>
            <person name="Somphong A."/>
            <person name="Phongsopitanun W."/>
            <person name="Tanasupawat S."/>
        </authorList>
    </citation>
    <scope>NUCLEOTIDE SEQUENCE [LARGE SCALE GENOMIC DNA]</scope>
    <source>
        <strain evidence="6 7">Ptm05</strain>
    </source>
</reference>
<evidence type="ECO:0000259" key="5">
    <source>
        <dbReference type="SMART" id="SM00752"/>
    </source>
</evidence>
<name>A0ABS7QUY3_9ACTN</name>
<evidence type="ECO:0000256" key="2">
    <source>
        <dbReference type="ARBA" id="ARBA00022692"/>
    </source>
</evidence>
<dbReference type="EMBL" id="JAINVZ010000013">
    <property type="protein sequence ID" value="MBY8887004.1"/>
    <property type="molecule type" value="Genomic_DNA"/>
</dbReference>
<dbReference type="Proteomes" id="UP001198565">
    <property type="component" value="Unassembled WGS sequence"/>
</dbReference>
<keyword evidence="4" id="KW-0472">Membrane</keyword>
<dbReference type="InterPro" id="IPR052370">
    <property type="entry name" value="Meta-cleavage_hydrolase"/>
</dbReference>
<dbReference type="SMART" id="SM00752">
    <property type="entry name" value="HTTM"/>
    <property type="match status" value="1"/>
</dbReference>
<evidence type="ECO:0000256" key="1">
    <source>
        <dbReference type="ARBA" id="ARBA00004127"/>
    </source>
</evidence>
<keyword evidence="6" id="KW-0378">Hydrolase</keyword>
<dbReference type="Gene3D" id="3.40.50.1820">
    <property type="entry name" value="alpha/beta hydrolase"/>
    <property type="match status" value="1"/>
</dbReference>
<evidence type="ECO:0000256" key="3">
    <source>
        <dbReference type="ARBA" id="ARBA00022989"/>
    </source>
</evidence>
<proteinExistence type="predicted"/>
<keyword evidence="7" id="KW-1185">Reference proteome</keyword>
<evidence type="ECO:0000313" key="6">
    <source>
        <dbReference type="EMBL" id="MBY8887004.1"/>
    </source>
</evidence>
<keyword evidence="3" id="KW-1133">Transmembrane helix</keyword>
<evidence type="ECO:0000313" key="7">
    <source>
        <dbReference type="Proteomes" id="UP001198565"/>
    </source>
</evidence>
<dbReference type="PANTHER" id="PTHR43139:SF52">
    <property type="entry name" value="SI:DKEY-122A22.2"/>
    <property type="match status" value="1"/>
</dbReference>
<gene>
    <name evidence="6" type="ORF">K7472_19415</name>
</gene>
<dbReference type="Pfam" id="PF00561">
    <property type="entry name" value="Abhydrolase_1"/>
    <property type="match status" value="1"/>
</dbReference>
<dbReference type="GO" id="GO:0016787">
    <property type="term" value="F:hydrolase activity"/>
    <property type="evidence" value="ECO:0007669"/>
    <property type="project" value="UniProtKB-KW"/>
</dbReference>
<feature type="domain" description="HTTM-like" evidence="5">
    <location>
        <begin position="41"/>
        <end position="267"/>
    </location>
</feature>
<accession>A0ABS7QUY3</accession>
<dbReference type="InterPro" id="IPR029058">
    <property type="entry name" value="AB_hydrolase_fold"/>
</dbReference>
<dbReference type="RefSeq" id="WP_222979767.1">
    <property type="nucleotide sequence ID" value="NZ_JAINVZ010000013.1"/>
</dbReference>
<organism evidence="6 7">
    <name type="scientific">Streptantibioticus parmotrematis</name>
    <dbReference type="NCBI Taxonomy" id="2873249"/>
    <lineage>
        <taxon>Bacteria</taxon>
        <taxon>Bacillati</taxon>
        <taxon>Actinomycetota</taxon>
        <taxon>Actinomycetes</taxon>
        <taxon>Kitasatosporales</taxon>
        <taxon>Streptomycetaceae</taxon>
        <taxon>Streptantibioticus</taxon>
    </lineage>
</organism>
<dbReference type="InterPro" id="IPR000073">
    <property type="entry name" value="AB_hydrolase_1"/>
</dbReference>
<keyword evidence="2" id="KW-0812">Transmembrane</keyword>